<dbReference type="EMBL" id="JBHUOP010000005">
    <property type="protein sequence ID" value="MFD2841301.1"/>
    <property type="molecule type" value="Genomic_DNA"/>
</dbReference>
<evidence type="ECO:0000313" key="3">
    <source>
        <dbReference type="Proteomes" id="UP001597391"/>
    </source>
</evidence>
<organism evidence="2 3">
    <name type="scientific">Populibacterium corticicola</name>
    <dbReference type="NCBI Taxonomy" id="1812826"/>
    <lineage>
        <taxon>Bacteria</taxon>
        <taxon>Bacillati</taxon>
        <taxon>Actinomycetota</taxon>
        <taxon>Actinomycetes</taxon>
        <taxon>Micrococcales</taxon>
        <taxon>Jonesiaceae</taxon>
        <taxon>Populibacterium</taxon>
    </lineage>
</organism>
<dbReference type="RefSeq" id="WP_377467247.1">
    <property type="nucleotide sequence ID" value="NZ_JBHUOP010000005.1"/>
</dbReference>
<reference evidence="3" key="1">
    <citation type="journal article" date="2019" name="Int. J. Syst. Evol. Microbiol.">
        <title>The Global Catalogue of Microorganisms (GCM) 10K type strain sequencing project: providing services to taxonomists for standard genome sequencing and annotation.</title>
        <authorList>
            <consortium name="The Broad Institute Genomics Platform"/>
            <consortium name="The Broad Institute Genome Sequencing Center for Infectious Disease"/>
            <person name="Wu L."/>
            <person name="Ma J."/>
        </authorList>
    </citation>
    <scope>NUCLEOTIDE SEQUENCE [LARGE SCALE GENOMIC DNA]</scope>
    <source>
        <strain evidence="3">KCTC 33576</strain>
    </source>
</reference>
<keyword evidence="1" id="KW-0472">Membrane</keyword>
<accession>A0ABW5XJ67</accession>
<keyword evidence="1" id="KW-0812">Transmembrane</keyword>
<name>A0ABW5XJ67_9MICO</name>
<gene>
    <name evidence="2" type="ORF">ACFSYH_12080</name>
</gene>
<sequence>MGQRISSHPVNSYRFDDRDAELPYGGDDDVDIYEKPFSQVTKSSVASVLLAFTVGVGLIAGGAFAFGVVLEWGAKLIAGL</sequence>
<keyword evidence="3" id="KW-1185">Reference proteome</keyword>
<dbReference type="Proteomes" id="UP001597391">
    <property type="component" value="Unassembled WGS sequence"/>
</dbReference>
<evidence type="ECO:0000313" key="2">
    <source>
        <dbReference type="EMBL" id="MFD2841301.1"/>
    </source>
</evidence>
<comment type="caution">
    <text evidence="2">The sequence shown here is derived from an EMBL/GenBank/DDBJ whole genome shotgun (WGS) entry which is preliminary data.</text>
</comment>
<evidence type="ECO:0000256" key="1">
    <source>
        <dbReference type="SAM" id="Phobius"/>
    </source>
</evidence>
<protein>
    <submittedName>
        <fullName evidence="2">Uncharacterized protein</fullName>
    </submittedName>
</protein>
<proteinExistence type="predicted"/>
<feature type="transmembrane region" description="Helical" evidence="1">
    <location>
        <begin position="45"/>
        <end position="70"/>
    </location>
</feature>
<keyword evidence="1" id="KW-1133">Transmembrane helix</keyword>